<dbReference type="InterPro" id="IPR032630">
    <property type="entry name" value="P_typ_ATPase_c"/>
</dbReference>
<dbReference type="Gene3D" id="2.70.150.10">
    <property type="entry name" value="Calcium-transporting ATPase, cytoplasmic transduction domain A"/>
    <property type="match status" value="1"/>
</dbReference>
<accession>A0A0S4J0T6</accession>
<feature type="binding site" evidence="13">
    <location>
        <position position="610"/>
    </location>
    <ligand>
        <name>ATP</name>
        <dbReference type="ChEBI" id="CHEBI:30616"/>
    </ligand>
</feature>
<comment type="catalytic activity">
    <reaction evidence="11 15">
        <text>ATP + H2O + phospholipidSide 1 = ADP + phosphate + phospholipidSide 2.</text>
        <dbReference type="EC" id="7.6.2.1"/>
    </reaction>
</comment>
<feature type="transmembrane region" description="Helical" evidence="15">
    <location>
        <begin position="1140"/>
        <end position="1159"/>
    </location>
</feature>
<evidence type="ECO:0000256" key="16">
    <source>
        <dbReference type="SAM" id="MobiDB-lite"/>
    </source>
</evidence>
<evidence type="ECO:0000313" key="20">
    <source>
        <dbReference type="Proteomes" id="UP000051952"/>
    </source>
</evidence>
<feature type="binding site" evidence="13">
    <location>
        <position position="860"/>
    </location>
    <ligand>
        <name>ATP</name>
        <dbReference type="ChEBI" id="CHEBI:30616"/>
    </ligand>
</feature>
<dbReference type="SUPFAM" id="SSF81653">
    <property type="entry name" value="Calcium ATPase, transduction domain A"/>
    <property type="match status" value="1"/>
</dbReference>
<comment type="cofactor">
    <cofactor evidence="14">
        <name>Mg(2+)</name>
        <dbReference type="ChEBI" id="CHEBI:18420"/>
    </cofactor>
</comment>
<dbReference type="SUPFAM" id="SSF81660">
    <property type="entry name" value="Metal cation-transporting ATPase, ATP-binding domain N"/>
    <property type="match status" value="1"/>
</dbReference>
<dbReference type="PRINTS" id="PR00119">
    <property type="entry name" value="CATATPASE"/>
</dbReference>
<dbReference type="InterPro" id="IPR023299">
    <property type="entry name" value="ATPase_P-typ_cyto_dom_N"/>
</dbReference>
<organism evidence="19 20">
    <name type="scientific">Bodo saltans</name>
    <name type="common">Flagellated protozoan</name>
    <dbReference type="NCBI Taxonomy" id="75058"/>
    <lineage>
        <taxon>Eukaryota</taxon>
        <taxon>Discoba</taxon>
        <taxon>Euglenozoa</taxon>
        <taxon>Kinetoplastea</taxon>
        <taxon>Metakinetoplastina</taxon>
        <taxon>Eubodonida</taxon>
        <taxon>Bodonidae</taxon>
        <taxon>Bodo</taxon>
    </lineage>
</organism>
<gene>
    <name evidence="19" type="ORF">BSAL_69020</name>
</gene>
<feature type="binding site" evidence="14">
    <location>
        <position position="424"/>
    </location>
    <ligand>
        <name>Mg(2+)</name>
        <dbReference type="ChEBI" id="CHEBI:18420"/>
    </ligand>
</feature>
<keyword evidence="9 15" id="KW-1133">Transmembrane helix</keyword>
<dbReference type="EMBL" id="CYKH01000484">
    <property type="protein sequence ID" value="CUG00064.1"/>
    <property type="molecule type" value="Genomic_DNA"/>
</dbReference>
<feature type="transmembrane region" description="Helical" evidence="15">
    <location>
        <begin position="1029"/>
        <end position="1051"/>
    </location>
</feature>
<dbReference type="SUPFAM" id="SSF81665">
    <property type="entry name" value="Calcium ATPase, transmembrane domain M"/>
    <property type="match status" value="1"/>
</dbReference>
<feature type="compositionally biased region" description="Low complexity" evidence="16">
    <location>
        <begin position="10"/>
        <end position="29"/>
    </location>
</feature>
<evidence type="ECO:0000313" key="19">
    <source>
        <dbReference type="EMBL" id="CUG00064.1"/>
    </source>
</evidence>
<evidence type="ECO:0000256" key="6">
    <source>
        <dbReference type="ARBA" id="ARBA00022840"/>
    </source>
</evidence>
<feature type="active site" description="4-aspartylphosphate intermediate" evidence="12">
    <location>
        <position position="422"/>
    </location>
</feature>
<feature type="binding site" evidence="13">
    <location>
        <position position="422"/>
    </location>
    <ligand>
        <name>ATP</name>
        <dbReference type="ChEBI" id="CHEBI:30616"/>
    </ligand>
</feature>
<dbReference type="InterPro" id="IPR036412">
    <property type="entry name" value="HAD-like_sf"/>
</dbReference>
<keyword evidence="7 14" id="KW-0460">Magnesium</keyword>
<feature type="transmembrane region" description="Helical" evidence="15">
    <location>
        <begin position="978"/>
        <end position="996"/>
    </location>
</feature>
<feature type="binding site" evidence="13">
    <location>
        <position position="728"/>
    </location>
    <ligand>
        <name>ATP</name>
        <dbReference type="ChEBI" id="CHEBI:30616"/>
    </ligand>
</feature>
<evidence type="ECO:0000256" key="10">
    <source>
        <dbReference type="ARBA" id="ARBA00023136"/>
    </source>
</evidence>
<evidence type="ECO:0000256" key="11">
    <source>
        <dbReference type="ARBA" id="ARBA00034036"/>
    </source>
</evidence>
<sequence>MSDFQQPMLGASSSSMPGGGANAPASPGSPSLRHRNFFLNESNSNKGFADNTVRTSKYRFLPLHPHFFLWRNLFEQFHKAANGYFLLISCLQLIPGLSPTGTFTTLVPLCVVIAATMLKDVFEDLKRHKSDREVNERKVPVWRQGQWVGISWSELAVGDICNIASSEPFPADLLLLHSSGDHGECSIETASLDGETNLKKRYVPQQLVMQPYFALPQNPTSIRGLVECEHPNNRLYTFEGLLDTSVSGMGRPAVPLTADNVLLRGATLRNTNAIIGAVIFTGSETKLMKNSSSAPPVKMSQVDDVTNWQVGYIFAAQIIIVLGCAIASVALSSSALKNWYLGQLTKPSAASFFFSRAGTFLILFNNLIPISLYVTMEMVKVIQTLFINNDLGMYHEETDTAAKCSTSSLNEELGQIEYVFSDKTGTLTQNVMEFLKFTCARYDPQLKRDVAVSYGTGTTEIGRAAAARSGRPLVDDRPDWWYQTKHPFQFYDSRINGGQWGRQDNRAQLEFFFCFLAVCHAVVPERKKHPITGIEEVIYSGASPDESSLVKAARNIGVEFVSRAGTEAIISVRGVEERWNILHTVEFDSTRKRMTVVVETPDGKILVMCKGADTVILDRLRPDPLTAAIRDETVEHLNRFAGEGLRTLVLGMAILSQNEYLAWSKLFMEASNSLVDRAAKISEVASRIEQNLELVGTTAIEDKLQDGVPETIELLSSAGIKVWMLTGDKQETAVNIGFACSLLGDDMGVFTFHNCNSDNIAKVLQAYLTDAKLVVNQDLALVMEGSVLELVLPPAENEIIVELNEEEKAAAAAAKKKPTSKLSGVMAAYGMSDISQTSLRRETELFLSLVTRCRAVICCRVSPLQKAQLVSLVKKNMKTVTLAIGDGANDVSMIQAAHVGVGISGLEGLQAARSADYSIGQFRFLQRLLLVHGRYNYRRISRLILYCFYKNISLYLTQLWFCVFNFCTGQSLYDPWALSMYNVAFSAFPIVITATLDKDVRMERLLSKDQFPELYHDGLHHTLFNTGTFWLFLGNAVFHSLLGFFLSIRILQYFTDFSSGLDLGMTGSGCTAYSAILVIVTVKISLETQSWTVVNIIVVLGSVLLWYAFLGLYGNFFNVAKIKDFALWYGMPSQVLKQPTYWLAVIIIASVAVLRDFLWKVWRHNFNQKLMHVVQEFESIDRPFSRKDVLRYKPHLLPKFQLLKPYEANVKMYSSVFVDEDVTMVPKIAMLSVANTAVKAASTAVSVVERARNDPSKMKQTGPARAVPRSGFFASPGKVRINDILVDELL</sequence>
<feature type="transmembrane region" description="Helical" evidence="15">
    <location>
        <begin position="310"/>
        <end position="333"/>
    </location>
</feature>
<dbReference type="PANTHER" id="PTHR24092">
    <property type="entry name" value="PROBABLE PHOSPHOLIPID-TRANSPORTING ATPASE"/>
    <property type="match status" value="1"/>
</dbReference>
<dbReference type="InterPro" id="IPR006539">
    <property type="entry name" value="P-type_ATPase_IV"/>
</dbReference>
<dbReference type="InterPro" id="IPR023214">
    <property type="entry name" value="HAD_sf"/>
</dbReference>
<keyword evidence="10 15" id="KW-0472">Membrane</keyword>
<dbReference type="Pfam" id="PF16212">
    <property type="entry name" value="PhoLip_ATPase_C"/>
    <property type="match status" value="1"/>
</dbReference>
<feature type="binding site" evidence="14">
    <location>
        <position position="422"/>
    </location>
    <ligand>
        <name>Mg(2+)</name>
        <dbReference type="ChEBI" id="CHEBI:18420"/>
    </ligand>
</feature>
<keyword evidence="8 15" id="KW-1278">Translocase</keyword>
<dbReference type="OMA" id="KHTYKKT"/>
<feature type="binding site" evidence="13">
    <location>
        <position position="726"/>
    </location>
    <ligand>
        <name>ATP</name>
        <dbReference type="ChEBI" id="CHEBI:30616"/>
    </ligand>
</feature>
<feature type="binding site" evidence="13">
    <location>
        <position position="890"/>
    </location>
    <ligand>
        <name>ATP</name>
        <dbReference type="ChEBI" id="CHEBI:30616"/>
    </ligand>
</feature>
<evidence type="ECO:0000256" key="9">
    <source>
        <dbReference type="ARBA" id="ARBA00022989"/>
    </source>
</evidence>
<dbReference type="InterPro" id="IPR032631">
    <property type="entry name" value="P-type_ATPase_N"/>
</dbReference>
<feature type="domain" description="P-type ATPase C-terminal" evidence="18">
    <location>
        <begin position="912"/>
        <end position="1168"/>
    </location>
</feature>
<dbReference type="InterPro" id="IPR001757">
    <property type="entry name" value="P_typ_ATPase"/>
</dbReference>
<dbReference type="Gene3D" id="3.40.1110.10">
    <property type="entry name" value="Calcium-transporting ATPase, cytoplasmic domain N"/>
    <property type="match status" value="1"/>
</dbReference>
<feature type="binding site" evidence="13">
    <location>
        <position position="546"/>
    </location>
    <ligand>
        <name>ATP</name>
        <dbReference type="ChEBI" id="CHEBI:30616"/>
    </ligand>
</feature>
<evidence type="ECO:0000256" key="13">
    <source>
        <dbReference type="PIRSR" id="PIRSR606539-2"/>
    </source>
</evidence>
<name>A0A0S4J0T6_BODSA</name>
<feature type="region of interest" description="Disordered" evidence="16">
    <location>
        <begin position="1"/>
        <end position="29"/>
    </location>
</feature>
<dbReference type="GO" id="GO:0045332">
    <property type="term" value="P:phospholipid translocation"/>
    <property type="evidence" value="ECO:0007669"/>
    <property type="project" value="TreeGrafter"/>
</dbReference>
<proteinExistence type="inferred from homology"/>
<feature type="transmembrane region" description="Helical" evidence="15">
    <location>
        <begin position="103"/>
        <end position="122"/>
    </location>
</feature>
<dbReference type="Pfam" id="PF16209">
    <property type="entry name" value="PhoLip_ATPase_N"/>
    <property type="match status" value="1"/>
</dbReference>
<dbReference type="VEuPathDB" id="TriTrypDB:BSAL_69020"/>
<feature type="binding site" evidence="14">
    <location>
        <position position="886"/>
    </location>
    <ligand>
        <name>Mg(2+)</name>
        <dbReference type="ChEBI" id="CHEBI:18420"/>
    </ligand>
</feature>
<dbReference type="Gene3D" id="3.40.50.1000">
    <property type="entry name" value="HAD superfamily/HAD-like"/>
    <property type="match status" value="1"/>
</dbReference>
<dbReference type="SFLD" id="SFLDF00027">
    <property type="entry name" value="p-type_atpase"/>
    <property type="match status" value="1"/>
</dbReference>
<dbReference type="FunFam" id="3.40.50.1000:FF:000014">
    <property type="entry name" value="Phospholipid-transporting ATPase"/>
    <property type="match status" value="1"/>
</dbReference>
<comment type="similarity">
    <text evidence="2 15">Belongs to the cation transport ATPase (P-type) (TC 3.A.3) family. Type IV subfamily.</text>
</comment>
<feature type="binding site" evidence="13">
    <location>
        <position position="889"/>
    </location>
    <ligand>
        <name>ATP</name>
        <dbReference type="ChEBI" id="CHEBI:30616"/>
    </ligand>
</feature>
<dbReference type="NCBIfam" id="TIGR01652">
    <property type="entry name" value="ATPase-Plipid"/>
    <property type="match status" value="1"/>
</dbReference>
<keyword evidence="6 13" id="KW-0067">ATP-binding</keyword>
<evidence type="ECO:0000256" key="1">
    <source>
        <dbReference type="ARBA" id="ARBA00004141"/>
    </source>
</evidence>
<dbReference type="PANTHER" id="PTHR24092:SF150">
    <property type="entry name" value="PHOSPHOLIPID-TRANSPORTING ATPASE"/>
    <property type="match status" value="1"/>
</dbReference>
<evidence type="ECO:0000256" key="7">
    <source>
        <dbReference type="ARBA" id="ARBA00022842"/>
    </source>
</evidence>
<evidence type="ECO:0000256" key="3">
    <source>
        <dbReference type="ARBA" id="ARBA00022692"/>
    </source>
</evidence>
<keyword evidence="4 14" id="KW-0479">Metal-binding</keyword>
<feature type="transmembrane region" description="Helical" evidence="15">
    <location>
        <begin position="943"/>
        <end position="966"/>
    </location>
</feature>
<evidence type="ECO:0000256" key="14">
    <source>
        <dbReference type="PIRSR" id="PIRSR606539-3"/>
    </source>
</evidence>
<dbReference type="EC" id="7.6.2.1" evidence="15"/>
<dbReference type="GO" id="GO:0005886">
    <property type="term" value="C:plasma membrane"/>
    <property type="evidence" value="ECO:0007669"/>
    <property type="project" value="TreeGrafter"/>
</dbReference>
<feature type="binding site" evidence="14">
    <location>
        <position position="890"/>
    </location>
    <ligand>
        <name>Mg(2+)</name>
        <dbReference type="ChEBI" id="CHEBI:18420"/>
    </ligand>
</feature>
<feature type="binding site" evidence="13">
    <location>
        <position position="423"/>
    </location>
    <ligand>
        <name>ATP</name>
        <dbReference type="ChEBI" id="CHEBI:30616"/>
    </ligand>
</feature>
<dbReference type="GO" id="GO:0000287">
    <property type="term" value="F:magnesium ion binding"/>
    <property type="evidence" value="ECO:0007669"/>
    <property type="project" value="UniProtKB-UniRule"/>
</dbReference>
<feature type="binding site" evidence="13">
    <location>
        <position position="866"/>
    </location>
    <ligand>
        <name>ATP</name>
        <dbReference type="ChEBI" id="CHEBI:30616"/>
    </ligand>
</feature>
<dbReference type="Pfam" id="PF13246">
    <property type="entry name" value="Cation_ATPase"/>
    <property type="match status" value="1"/>
</dbReference>
<keyword evidence="5 13" id="KW-0547">Nucleotide-binding</keyword>
<dbReference type="CDD" id="cd02073">
    <property type="entry name" value="P-type_ATPase_APLT_Dnf-like"/>
    <property type="match status" value="1"/>
</dbReference>
<feature type="domain" description="P-type ATPase N-terminal" evidence="17">
    <location>
        <begin position="40"/>
        <end position="106"/>
    </location>
</feature>
<reference evidence="20" key="1">
    <citation type="submission" date="2015-09" db="EMBL/GenBank/DDBJ databases">
        <authorList>
            <consortium name="Pathogen Informatics"/>
        </authorList>
    </citation>
    <scope>NUCLEOTIDE SEQUENCE [LARGE SCALE GENOMIC DNA]</scope>
    <source>
        <strain evidence="20">Lake Konstanz</strain>
    </source>
</reference>
<dbReference type="GO" id="GO:0005802">
    <property type="term" value="C:trans-Golgi network"/>
    <property type="evidence" value="ECO:0007669"/>
    <property type="project" value="TreeGrafter"/>
</dbReference>
<evidence type="ECO:0000256" key="4">
    <source>
        <dbReference type="ARBA" id="ARBA00022723"/>
    </source>
</evidence>
<dbReference type="GO" id="GO:0140326">
    <property type="term" value="F:ATPase-coupled intramembrane lipid transporter activity"/>
    <property type="evidence" value="ECO:0007669"/>
    <property type="project" value="UniProtKB-EC"/>
</dbReference>
<dbReference type="NCBIfam" id="TIGR01494">
    <property type="entry name" value="ATPase_P-type"/>
    <property type="match status" value="1"/>
</dbReference>
<dbReference type="Proteomes" id="UP000051952">
    <property type="component" value="Unassembled WGS sequence"/>
</dbReference>
<dbReference type="InterPro" id="IPR044492">
    <property type="entry name" value="P_typ_ATPase_HD_dom"/>
</dbReference>
<evidence type="ECO:0000259" key="18">
    <source>
        <dbReference type="Pfam" id="PF16212"/>
    </source>
</evidence>
<dbReference type="SUPFAM" id="SSF56784">
    <property type="entry name" value="HAD-like"/>
    <property type="match status" value="1"/>
</dbReference>
<dbReference type="SFLD" id="SFLDS00003">
    <property type="entry name" value="Haloacid_Dehalogenase"/>
    <property type="match status" value="1"/>
</dbReference>
<evidence type="ECO:0000256" key="2">
    <source>
        <dbReference type="ARBA" id="ARBA00008109"/>
    </source>
</evidence>
<evidence type="ECO:0000259" key="17">
    <source>
        <dbReference type="Pfam" id="PF16209"/>
    </source>
</evidence>
<feature type="transmembrane region" description="Helical" evidence="15">
    <location>
        <begin position="1063"/>
        <end position="1082"/>
    </location>
</feature>
<dbReference type="OrthoDB" id="377733at2759"/>
<evidence type="ECO:0000256" key="8">
    <source>
        <dbReference type="ARBA" id="ARBA00022967"/>
    </source>
</evidence>
<dbReference type="GO" id="GO:0016887">
    <property type="term" value="F:ATP hydrolysis activity"/>
    <property type="evidence" value="ECO:0007669"/>
    <property type="project" value="InterPro"/>
</dbReference>
<feature type="binding site" evidence="13">
    <location>
        <position position="587"/>
    </location>
    <ligand>
        <name>ATP</name>
        <dbReference type="ChEBI" id="CHEBI:30616"/>
    </ligand>
</feature>
<evidence type="ECO:0000256" key="12">
    <source>
        <dbReference type="PIRSR" id="PIRSR606539-1"/>
    </source>
</evidence>
<feature type="transmembrane region" description="Helical" evidence="15">
    <location>
        <begin position="353"/>
        <end position="374"/>
    </location>
</feature>
<feature type="transmembrane region" description="Helical" evidence="15">
    <location>
        <begin position="1094"/>
        <end position="1120"/>
    </location>
</feature>
<feature type="binding site" evidence="13">
    <location>
        <position position="727"/>
    </location>
    <ligand>
        <name>ATP</name>
        <dbReference type="ChEBI" id="CHEBI:30616"/>
    </ligand>
</feature>
<dbReference type="PROSITE" id="PS00154">
    <property type="entry name" value="ATPASE_E1_E2"/>
    <property type="match status" value="1"/>
</dbReference>
<keyword evidence="3 15" id="KW-0812">Transmembrane</keyword>
<feature type="binding site" evidence="13">
    <location>
        <position position="424"/>
    </location>
    <ligand>
        <name>ATP</name>
        <dbReference type="ChEBI" id="CHEBI:30616"/>
    </ligand>
</feature>
<evidence type="ECO:0000256" key="5">
    <source>
        <dbReference type="ARBA" id="ARBA00022741"/>
    </source>
</evidence>
<feature type="binding site" evidence="13">
    <location>
        <position position="646"/>
    </location>
    <ligand>
        <name>ATP</name>
        <dbReference type="ChEBI" id="CHEBI:30616"/>
    </ligand>
</feature>
<dbReference type="InterPro" id="IPR023298">
    <property type="entry name" value="ATPase_P-typ_TM_dom_sf"/>
</dbReference>
<dbReference type="InterPro" id="IPR018303">
    <property type="entry name" value="ATPase_P-typ_P_site"/>
</dbReference>
<comment type="subcellular location">
    <subcellularLocation>
        <location evidence="1 15">Membrane</location>
        <topology evidence="1 15">Multi-pass membrane protein</topology>
    </subcellularLocation>
</comment>
<dbReference type="InterPro" id="IPR008250">
    <property type="entry name" value="ATPase_P-typ_transduc_dom_A_sf"/>
</dbReference>
<protein>
    <recommendedName>
        <fullName evidence="15">Phospholipid-transporting ATPase</fullName>
        <ecNumber evidence="15">7.6.2.1</ecNumber>
    </recommendedName>
</protein>
<dbReference type="SFLD" id="SFLDG00002">
    <property type="entry name" value="C1.7:_P-type_atpase_like"/>
    <property type="match status" value="1"/>
</dbReference>
<keyword evidence="20" id="KW-1185">Reference proteome</keyword>
<evidence type="ECO:0000256" key="15">
    <source>
        <dbReference type="RuleBase" id="RU362033"/>
    </source>
</evidence>
<dbReference type="GO" id="GO:0005524">
    <property type="term" value="F:ATP binding"/>
    <property type="evidence" value="ECO:0007669"/>
    <property type="project" value="UniProtKB-UniRule"/>
</dbReference>